<dbReference type="CDD" id="cd07989">
    <property type="entry name" value="LPLAT_AGPAT-like"/>
    <property type="match status" value="1"/>
</dbReference>
<feature type="transmembrane region" description="Helical" evidence="4">
    <location>
        <begin position="54"/>
        <end position="71"/>
    </location>
</feature>
<sequence length="259" mass="30143">MNTTPTTEGAVRRLRNRTIAVIFIAFVFLTSFFFFLVALLIWLTTRPFDRRLRLLHSFTSRWAALYLWLFPPWSVTVRGREKIDPHTTYVIVSNHQSLVDILVLFLLFSHFKWVSKAELFKIPLIGWNMSLNRYVRLVRGNRQSIRKMYGSCEQHLEEGSSILLFPEGTRSPSGLMRDFKEGAFVLAQRKSVPILPLVINGSKNALPKSSLNFHGMSHVELDVLDPISPEEFSEEPVDDLRLRIRELIRERVWEEQSAK</sequence>
<dbReference type="EMBL" id="NTKD01000072">
    <property type="protein sequence ID" value="PDH36230.1"/>
    <property type="molecule type" value="Genomic_DNA"/>
</dbReference>
<dbReference type="AlphaFoldDB" id="A0A2A5WI87"/>
<dbReference type="SUPFAM" id="SSF69593">
    <property type="entry name" value="Glycerol-3-phosphate (1)-acyltransferase"/>
    <property type="match status" value="1"/>
</dbReference>
<evidence type="ECO:0000256" key="2">
    <source>
        <dbReference type="ARBA" id="ARBA00022679"/>
    </source>
</evidence>
<dbReference type="InterPro" id="IPR002123">
    <property type="entry name" value="Plipid/glycerol_acylTrfase"/>
</dbReference>
<keyword evidence="4" id="KW-0812">Transmembrane</keyword>
<evidence type="ECO:0000256" key="4">
    <source>
        <dbReference type="SAM" id="Phobius"/>
    </source>
</evidence>
<dbReference type="PANTHER" id="PTHR10434:SF66">
    <property type="entry name" value="PHOSPHOLIPID_GLYCEROL ACYLTRANSFERASE DOMAIN-CONTAINING PROTEIN"/>
    <property type="match status" value="1"/>
</dbReference>
<feature type="transmembrane region" description="Helical" evidence="4">
    <location>
        <begin position="20"/>
        <end position="42"/>
    </location>
</feature>
<comment type="caution">
    <text evidence="6">The sequence shown here is derived from an EMBL/GenBank/DDBJ whole genome shotgun (WGS) entry which is preliminary data.</text>
</comment>
<feature type="transmembrane region" description="Helical" evidence="4">
    <location>
        <begin position="91"/>
        <end position="111"/>
    </location>
</feature>
<accession>A0A2A5WI87</accession>
<dbReference type="GO" id="GO:0006654">
    <property type="term" value="P:phosphatidic acid biosynthetic process"/>
    <property type="evidence" value="ECO:0007669"/>
    <property type="project" value="TreeGrafter"/>
</dbReference>
<keyword evidence="3 6" id="KW-0012">Acyltransferase</keyword>
<evidence type="ECO:0000259" key="5">
    <source>
        <dbReference type="SMART" id="SM00563"/>
    </source>
</evidence>
<evidence type="ECO:0000313" key="7">
    <source>
        <dbReference type="Proteomes" id="UP000219327"/>
    </source>
</evidence>
<gene>
    <name evidence="6" type="ORF">CNE99_09975</name>
</gene>
<dbReference type="SMART" id="SM00563">
    <property type="entry name" value="PlsC"/>
    <property type="match status" value="1"/>
</dbReference>
<organism evidence="6 7">
    <name type="scientific">OM182 bacterium MED-G24</name>
    <dbReference type="NCBI Taxonomy" id="1986255"/>
    <lineage>
        <taxon>Bacteria</taxon>
        <taxon>Pseudomonadati</taxon>
        <taxon>Pseudomonadota</taxon>
        <taxon>Gammaproteobacteria</taxon>
        <taxon>OMG group</taxon>
        <taxon>OM182 clade</taxon>
    </lineage>
</organism>
<protein>
    <submittedName>
        <fullName evidence="6">1-acyl-sn-glycerol-3-phosphate acyltransferase</fullName>
    </submittedName>
</protein>
<evidence type="ECO:0000256" key="3">
    <source>
        <dbReference type="ARBA" id="ARBA00023315"/>
    </source>
</evidence>
<evidence type="ECO:0000313" key="6">
    <source>
        <dbReference type="EMBL" id="PDH36230.1"/>
    </source>
</evidence>
<dbReference type="Pfam" id="PF01553">
    <property type="entry name" value="Acyltransferase"/>
    <property type="match status" value="1"/>
</dbReference>
<proteinExistence type="predicted"/>
<feature type="domain" description="Phospholipid/glycerol acyltransferase" evidence="5">
    <location>
        <begin position="89"/>
        <end position="202"/>
    </location>
</feature>
<dbReference type="GO" id="GO:0003841">
    <property type="term" value="F:1-acylglycerol-3-phosphate O-acyltransferase activity"/>
    <property type="evidence" value="ECO:0007669"/>
    <property type="project" value="TreeGrafter"/>
</dbReference>
<reference evidence="6 7" key="1">
    <citation type="submission" date="2017-08" db="EMBL/GenBank/DDBJ databases">
        <title>Fine stratification of microbial communities through a metagenomic profile of the photic zone.</title>
        <authorList>
            <person name="Haro-Moreno J.M."/>
            <person name="Lopez-Perez M."/>
            <person name="De La Torre J."/>
            <person name="Picazo A."/>
            <person name="Camacho A."/>
            <person name="Rodriguez-Valera F."/>
        </authorList>
    </citation>
    <scope>NUCLEOTIDE SEQUENCE [LARGE SCALE GENOMIC DNA]</scope>
    <source>
        <strain evidence="6">MED-G24</strain>
    </source>
</reference>
<keyword evidence="4" id="KW-1133">Transmembrane helix</keyword>
<evidence type="ECO:0000256" key="1">
    <source>
        <dbReference type="ARBA" id="ARBA00005189"/>
    </source>
</evidence>
<comment type="pathway">
    <text evidence="1">Lipid metabolism.</text>
</comment>
<dbReference type="PANTHER" id="PTHR10434">
    <property type="entry name" value="1-ACYL-SN-GLYCEROL-3-PHOSPHATE ACYLTRANSFERASE"/>
    <property type="match status" value="1"/>
</dbReference>
<dbReference type="Proteomes" id="UP000219327">
    <property type="component" value="Unassembled WGS sequence"/>
</dbReference>
<keyword evidence="4" id="KW-0472">Membrane</keyword>
<name>A0A2A5WI87_9GAMM</name>
<keyword evidence="2 6" id="KW-0808">Transferase</keyword>